<organism evidence="1 2">
    <name type="scientific">Phytophthora nicotianae (strain INRA-310)</name>
    <name type="common">Phytophthora parasitica</name>
    <dbReference type="NCBI Taxonomy" id="761204"/>
    <lineage>
        <taxon>Eukaryota</taxon>
        <taxon>Sar</taxon>
        <taxon>Stramenopiles</taxon>
        <taxon>Oomycota</taxon>
        <taxon>Peronosporomycetes</taxon>
        <taxon>Peronosporales</taxon>
        <taxon>Peronosporaceae</taxon>
        <taxon>Phytophthora</taxon>
    </lineage>
</organism>
<proteinExistence type="predicted"/>
<dbReference type="AlphaFoldDB" id="W2QDL6"/>
<dbReference type="OrthoDB" id="129047at2759"/>
<dbReference type="Proteomes" id="UP000018817">
    <property type="component" value="Unassembled WGS sequence"/>
</dbReference>
<dbReference type="VEuPathDB" id="FungiDB:PPTG_22665"/>
<sequence length="225" mass="25334">MMLKDDVAGVYLYSSSLDLHIDMASEQAQAKKKKKNCLSYAMDHLRQLVVVTSPNTEWLRTLRKDFCTLCMPLWPCEELQEAAFAVSLTDSSGVDCIADDAMETRFNIFGGVARERFLPSEDLVLAVDYFTKEILRISDAKELGFMLACGGLNDNTCNGILHQVPCEGKKRTFTKIASPFVVEELEENLLKAVQNDNEKLHTLLSDSPRVAALSEWIFTVMYMKC</sequence>
<reference evidence="2" key="1">
    <citation type="submission" date="2011-12" db="EMBL/GenBank/DDBJ databases">
        <authorList>
            <consortium name="The Broad Institute Genome Sequencing Platform"/>
            <person name="Russ C."/>
            <person name="Tyler B."/>
            <person name="Panabieres F."/>
            <person name="Shan W."/>
            <person name="Tripathy S."/>
            <person name="Grunwald N."/>
            <person name="Machado M."/>
            <person name="Young S.K."/>
            <person name="Zeng Q."/>
            <person name="Gargeya S."/>
            <person name="Fitzgerald M."/>
            <person name="Haas B."/>
            <person name="Abouelleil A."/>
            <person name="Alvarado L."/>
            <person name="Arachchi H.M."/>
            <person name="Berlin A."/>
            <person name="Chapman S.B."/>
            <person name="Gearin G."/>
            <person name="Goldberg J."/>
            <person name="Griggs A."/>
            <person name="Gujja S."/>
            <person name="Hansen M."/>
            <person name="Heiman D."/>
            <person name="Howarth C."/>
            <person name="Larimer J."/>
            <person name="Lui A."/>
            <person name="MacDonald P.J.P."/>
            <person name="McCowen C."/>
            <person name="Montmayeur A."/>
            <person name="Murphy C."/>
            <person name="Neiman D."/>
            <person name="Pearson M."/>
            <person name="Priest M."/>
            <person name="Roberts A."/>
            <person name="Saif S."/>
            <person name="Shea T."/>
            <person name="Sisk P."/>
            <person name="Stolte C."/>
            <person name="Sykes S."/>
            <person name="Wortman J."/>
            <person name="Nusbaum C."/>
            <person name="Birren B."/>
        </authorList>
    </citation>
    <scope>NUCLEOTIDE SEQUENCE [LARGE SCALE GENOMIC DNA]</scope>
    <source>
        <strain evidence="2">INRA-310</strain>
    </source>
</reference>
<gene>
    <name evidence="1" type="ORF">PPTG_22665</name>
</gene>
<protein>
    <submittedName>
        <fullName evidence="1">Uncharacterized protein</fullName>
    </submittedName>
</protein>
<accession>W2QDL6</accession>
<dbReference type="GeneID" id="20191264"/>
<dbReference type="OMA" id="CIADDAM"/>
<reference evidence="1 2" key="2">
    <citation type="submission" date="2013-11" db="EMBL/GenBank/DDBJ databases">
        <title>The Genome Sequence of Phytophthora parasitica INRA-310.</title>
        <authorList>
            <consortium name="The Broad Institute Genomics Platform"/>
            <person name="Russ C."/>
            <person name="Tyler B."/>
            <person name="Panabieres F."/>
            <person name="Shan W."/>
            <person name="Tripathy S."/>
            <person name="Grunwald N."/>
            <person name="Machado M."/>
            <person name="Johnson C.S."/>
            <person name="Arredondo F."/>
            <person name="Hong C."/>
            <person name="Coffey M."/>
            <person name="Young S.K."/>
            <person name="Zeng Q."/>
            <person name="Gargeya S."/>
            <person name="Fitzgerald M."/>
            <person name="Abouelleil A."/>
            <person name="Alvarado L."/>
            <person name="Chapman S.B."/>
            <person name="Gainer-Dewar J."/>
            <person name="Goldberg J."/>
            <person name="Griggs A."/>
            <person name="Gujja S."/>
            <person name="Hansen M."/>
            <person name="Howarth C."/>
            <person name="Imamovic A."/>
            <person name="Ireland A."/>
            <person name="Larimer J."/>
            <person name="McCowan C."/>
            <person name="Murphy C."/>
            <person name="Pearson M."/>
            <person name="Poon T.W."/>
            <person name="Priest M."/>
            <person name="Roberts A."/>
            <person name="Saif S."/>
            <person name="Shea T."/>
            <person name="Sykes S."/>
            <person name="Wortman J."/>
            <person name="Nusbaum C."/>
            <person name="Birren B."/>
        </authorList>
    </citation>
    <scope>NUCLEOTIDE SEQUENCE [LARGE SCALE GENOMIC DNA]</scope>
    <source>
        <strain evidence="1 2">INRA-310</strain>
    </source>
</reference>
<dbReference type="RefSeq" id="XP_008904034.1">
    <property type="nucleotide sequence ID" value="XM_008905786.1"/>
</dbReference>
<dbReference type="EMBL" id="KI669581">
    <property type="protein sequence ID" value="ETN10629.1"/>
    <property type="molecule type" value="Genomic_DNA"/>
</dbReference>
<evidence type="ECO:0000313" key="1">
    <source>
        <dbReference type="EMBL" id="ETN10629.1"/>
    </source>
</evidence>
<evidence type="ECO:0000313" key="2">
    <source>
        <dbReference type="Proteomes" id="UP000018817"/>
    </source>
</evidence>
<name>W2QDL6_PHYN3</name>